<keyword evidence="3" id="KW-1185">Reference proteome</keyword>
<dbReference type="InterPro" id="IPR050561">
    <property type="entry name" value="PTP"/>
</dbReference>
<dbReference type="FunFam" id="3.90.190.10:FF:000157">
    <property type="entry name" value="Protein-tyrosine phosphatase"/>
    <property type="match status" value="1"/>
</dbReference>
<comment type="caution">
    <text evidence="2">The sequence shown here is derived from an EMBL/GenBank/DDBJ whole genome shotgun (WGS) entry which is preliminary data.</text>
</comment>
<dbReference type="InterPro" id="IPR003595">
    <property type="entry name" value="Tyr_Pase_cat"/>
</dbReference>
<protein>
    <recommendedName>
        <fullName evidence="1">Tyrosine specific protein phosphatases domain-containing protein</fullName>
    </recommendedName>
</protein>
<sequence>MMFGRDTVATNIKEPRNINLNFCIFFRFLLQSTTLESARILLGFRCSVTQFEPINDRTEDADAFYDTLIRECEKISRHGLEAQYRNISGRCSLHEATSPNGERLYQLTELQNMMISSTYFNHKKPVGVHCRMGRGRTGVMVACYLVRFHDMAPERAINKVRIQRPGSVETRTQERAVLQYHDHLRRNEPEDVDLDDETD</sequence>
<dbReference type="InterPro" id="IPR000387">
    <property type="entry name" value="Tyr_Pase_dom"/>
</dbReference>
<dbReference type="Pfam" id="PF00782">
    <property type="entry name" value="DSPc"/>
    <property type="match status" value="1"/>
</dbReference>
<dbReference type="AlphaFoldDB" id="A0A8K0D0G3"/>
<dbReference type="SMART" id="SM00404">
    <property type="entry name" value="PTPc_motif"/>
    <property type="match status" value="1"/>
</dbReference>
<dbReference type="InterPro" id="IPR000340">
    <property type="entry name" value="Dual-sp_phosphatase_cat-dom"/>
</dbReference>
<dbReference type="SUPFAM" id="SSF52799">
    <property type="entry name" value="(Phosphotyrosine protein) phosphatases II"/>
    <property type="match status" value="1"/>
</dbReference>
<dbReference type="InterPro" id="IPR016130">
    <property type="entry name" value="Tyr_Pase_AS"/>
</dbReference>
<proteinExistence type="predicted"/>
<feature type="domain" description="Tyrosine specific protein phosphatases" evidence="1">
    <location>
        <begin position="105"/>
        <end position="175"/>
    </location>
</feature>
<evidence type="ECO:0000313" key="2">
    <source>
        <dbReference type="EMBL" id="KAF2894722.1"/>
    </source>
</evidence>
<dbReference type="OrthoDB" id="19045at2759"/>
<name>A0A8K0D0G3_IGNLU</name>
<gene>
    <name evidence="2" type="ORF">ILUMI_11446</name>
</gene>
<dbReference type="InterPro" id="IPR029021">
    <property type="entry name" value="Prot-tyrosine_phosphatase-like"/>
</dbReference>
<dbReference type="PANTHER" id="PTHR23339">
    <property type="entry name" value="TYROSINE SPECIFIC PROTEIN PHOSPHATASE AND DUAL SPECIFICITY PROTEIN PHOSPHATASE"/>
    <property type="match status" value="1"/>
</dbReference>
<dbReference type="PROSITE" id="PS50056">
    <property type="entry name" value="TYR_PHOSPHATASE_2"/>
    <property type="match status" value="1"/>
</dbReference>
<evidence type="ECO:0000259" key="1">
    <source>
        <dbReference type="PROSITE" id="PS50056"/>
    </source>
</evidence>
<dbReference type="EMBL" id="VTPC01006727">
    <property type="protein sequence ID" value="KAF2894722.1"/>
    <property type="molecule type" value="Genomic_DNA"/>
</dbReference>
<organism evidence="2 3">
    <name type="scientific">Ignelater luminosus</name>
    <name type="common">Cucubano</name>
    <name type="synonym">Pyrophorus luminosus</name>
    <dbReference type="NCBI Taxonomy" id="2038154"/>
    <lineage>
        <taxon>Eukaryota</taxon>
        <taxon>Metazoa</taxon>
        <taxon>Ecdysozoa</taxon>
        <taxon>Arthropoda</taxon>
        <taxon>Hexapoda</taxon>
        <taxon>Insecta</taxon>
        <taxon>Pterygota</taxon>
        <taxon>Neoptera</taxon>
        <taxon>Endopterygota</taxon>
        <taxon>Coleoptera</taxon>
        <taxon>Polyphaga</taxon>
        <taxon>Elateriformia</taxon>
        <taxon>Elateroidea</taxon>
        <taxon>Elateridae</taxon>
        <taxon>Agrypninae</taxon>
        <taxon>Pyrophorini</taxon>
        <taxon>Ignelater</taxon>
    </lineage>
</organism>
<dbReference type="PROSITE" id="PS00383">
    <property type="entry name" value="TYR_PHOSPHATASE_1"/>
    <property type="match status" value="1"/>
</dbReference>
<reference evidence="2" key="1">
    <citation type="submission" date="2019-08" db="EMBL/GenBank/DDBJ databases">
        <title>The genome of the North American firefly Photinus pyralis.</title>
        <authorList>
            <consortium name="Photinus pyralis genome working group"/>
            <person name="Fallon T.R."/>
            <person name="Sander Lower S.E."/>
            <person name="Weng J.-K."/>
        </authorList>
    </citation>
    <scope>NUCLEOTIDE SEQUENCE</scope>
    <source>
        <strain evidence="2">TRF0915ILg1</strain>
        <tissue evidence="2">Whole body</tissue>
    </source>
</reference>
<evidence type="ECO:0000313" key="3">
    <source>
        <dbReference type="Proteomes" id="UP000801492"/>
    </source>
</evidence>
<dbReference type="Gene3D" id="3.90.190.10">
    <property type="entry name" value="Protein tyrosine phosphatase superfamily"/>
    <property type="match status" value="1"/>
</dbReference>
<dbReference type="Proteomes" id="UP000801492">
    <property type="component" value="Unassembled WGS sequence"/>
</dbReference>
<accession>A0A8K0D0G3</accession>